<feature type="transmembrane region" description="Helical" evidence="10">
    <location>
        <begin position="335"/>
        <end position="355"/>
    </location>
</feature>
<organism evidence="11">
    <name type="scientific">Clostridioides difficile</name>
    <name type="common">Peptoclostridium difficile</name>
    <dbReference type="NCBI Taxonomy" id="1496"/>
    <lineage>
        <taxon>Bacteria</taxon>
        <taxon>Bacillati</taxon>
        <taxon>Bacillota</taxon>
        <taxon>Clostridia</taxon>
        <taxon>Peptostreptococcales</taxon>
        <taxon>Peptostreptococcaceae</taxon>
        <taxon>Clostridioides</taxon>
    </lineage>
</organism>
<evidence type="ECO:0000256" key="2">
    <source>
        <dbReference type="ARBA" id="ARBA00008417"/>
    </source>
</evidence>
<keyword evidence="4" id="KW-0813">Transport</keyword>
<comment type="subcellular location">
    <subcellularLocation>
        <location evidence="1">Cell membrane</location>
        <topology evidence="1">Multi-pass membrane protein</topology>
    </subcellularLocation>
</comment>
<feature type="transmembrane region" description="Helical" evidence="10">
    <location>
        <begin position="244"/>
        <end position="267"/>
    </location>
</feature>
<feature type="transmembrane region" description="Helical" evidence="10">
    <location>
        <begin position="287"/>
        <end position="309"/>
    </location>
</feature>
<dbReference type="GO" id="GO:0042910">
    <property type="term" value="F:xenobiotic transmembrane transporter activity"/>
    <property type="evidence" value="ECO:0007669"/>
    <property type="project" value="InterPro"/>
</dbReference>
<feature type="transmembrane region" description="Helical" evidence="10">
    <location>
        <begin position="151"/>
        <end position="170"/>
    </location>
</feature>
<dbReference type="PANTHER" id="PTHR43823">
    <property type="entry name" value="SPORULATION PROTEIN YKVU"/>
    <property type="match status" value="1"/>
</dbReference>
<feature type="transmembrane region" description="Helical" evidence="10">
    <location>
        <begin position="434"/>
        <end position="454"/>
    </location>
</feature>
<keyword evidence="9" id="KW-0046">Antibiotic resistance</keyword>
<comment type="similarity">
    <text evidence="2">Belongs to the multi antimicrobial extrusion (MATE) (TC 2.A.66.1) family. MepA subfamily.</text>
</comment>
<evidence type="ECO:0000256" key="7">
    <source>
        <dbReference type="ARBA" id="ARBA00022989"/>
    </source>
</evidence>
<sequence length="477" mass="52370">MKKQNWRRRKMEEKYKEPLEYEKVSKLLTKYAIPSIIAMLVSALYNIVDQIFIGQGVGVLGNAATNVTFPLTTICTAIALLLGIGGASKCSLELGAKNSEKATKAAGNSICLMAVFGISLFIVVSIFLTPLLKFFGSTSEILPYAHTYTKITSIGLPFLIMSTGMSKLILADGRPKASMFCMLIGAVINTILNPLFIFVFNMGIAGSALATVIGQLISFGISVHYIKNFQHIKLHKKSFKLDSIIYKHIFALGSSSCFNQLAMTVTQIVMNNTLAYYGARSVYGSEIPLACVGIIIKVNMIFISIIIGISQGMQPIIGYNYGAEKYNRVKEAYKFAVGSATIISVIAFLCFQLFPRQITSIFGNGNETYFIFAEHYFRTFLFLTFINGVQIVSSTFFTSIGKSVLGLFTSLTRQILFLIPLIVILPMFMGIDGVMFAGPIADAAAAMVCIYFAVHEMKSLTIKQNNLMSNHNKIAEV</sequence>
<dbReference type="GO" id="GO:0046677">
    <property type="term" value="P:response to antibiotic"/>
    <property type="evidence" value="ECO:0007669"/>
    <property type="project" value="UniProtKB-KW"/>
</dbReference>
<evidence type="ECO:0000256" key="5">
    <source>
        <dbReference type="ARBA" id="ARBA00022475"/>
    </source>
</evidence>
<evidence type="ECO:0000256" key="4">
    <source>
        <dbReference type="ARBA" id="ARBA00022448"/>
    </source>
</evidence>
<gene>
    <name evidence="11" type="ORF">BN1096_740034</name>
</gene>
<dbReference type="AlphaFoldDB" id="A0A069AM33"/>
<dbReference type="GO" id="GO:0015297">
    <property type="term" value="F:antiporter activity"/>
    <property type="evidence" value="ECO:0007669"/>
    <property type="project" value="InterPro"/>
</dbReference>
<evidence type="ECO:0000256" key="6">
    <source>
        <dbReference type="ARBA" id="ARBA00022692"/>
    </source>
</evidence>
<dbReference type="CDD" id="cd13143">
    <property type="entry name" value="MATE_MepA_like"/>
    <property type="match status" value="1"/>
</dbReference>
<dbReference type="InterPro" id="IPR002528">
    <property type="entry name" value="MATE_fam"/>
</dbReference>
<dbReference type="InterPro" id="IPR048279">
    <property type="entry name" value="MdtK-like"/>
</dbReference>
<keyword evidence="8 10" id="KW-0472">Membrane</keyword>
<dbReference type="EMBL" id="LK932529">
    <property type="protein sequence ID" value="CDS89292.1"/>
    <property type="molecule type" value="Genomic_DNA"/>
</dbReference>
<evidence type="ECO:0000256" key="8">
    <source>
        <dbReference type="ARBA" id="ARBA00023136"/>
    </source>
</evidence>
<dbReference type="GO" id="GO:0005886">
    <property type="term" value="C:plasma membrane"/>
    <property type="evidence" value="ECO:0007669"/>
    <property type="project" value="UniProtKB-SubCell"/>
</dbReference>
<evidence type="ECO:0000256" key="1">
    <source>
        <dbReference type="ARBA" id="ARBA00004651"/>
    </source>
</evidence>
<dbReference type="InterPro" id="IPR045070">
    <property type="entry name" value="MATE_MepA-like"/>
</dbReference>
<keyword evidence="5" id="KW-1003">Cell membrane</keyword>
<dbReference type="PIRSF" id="PIRSF006603">
    <property type="entry name" value="DinF"/>
    <property type="match status" value="1"/>
</dbReference>
<feature type="transmembrane region" description="Helical" evidence="10">
    <location>
        <begin position="375"/>
        <end position="397"/>
    </location>
</feature>
<name>A0A069AM33_CLODI</name>
<dbReference type="InterPro" id="IPR051327">
    <property type="entry name" value="MATE_MepA_subfamily"/>
</dbReference>
<feature type="transmembrane region" description="Helical" evidence="10">
    <location>
        <begin position="68"/>
        <end position="88"/>
    </location>
</feature>
<evidence type="ECO:0000256" key="3">
    <source>
        <dbReference type="ARBA" id="ARBA00022106"/>
    </source>
</evidence>
<feature type="transmembrane region" description="Helical" evidence="10">
    <location>
        <begin position="31"/>
        <end position="48"/>
    </location>
</feature>
<evidence type="ECO:0000256" key="10">
    <source>
        <dbReference type="SAM" id="Phobius"/>
    </source>
</evidence>
<evidence type="ECO:0000313" key="11">
    <source>
        <dbReference type="EMBL" id="CDS89292.1"/>
    </source>
</evidence>
<feature type="transmembrane region" description="Helical" evidence="10">
    <location>
        <begin position="109"/>
        <end position="131"/>
    </location>
</feature>
<dbReference type="Pfam" id="PF01554">
    <property type="entry name" value="MatE"/>
    <property type="match status" value="2"/>
</dbReference>
<keyword evidence="6 10" id="KW-0812">Transmembrane</keyword>
<feature type="transmembrane region" description="Helical" evidence="10">
    <location>
        <begin position="404"/>
        <end position="428"/>
    </location>
</feature>
<proteinExistence type="inferred from homology"/>
<feature type="transmembrane region" description="Helical" evidence="10">
    <location>
        <begin position="204"/>
        <end position="223"/>
    </location>
</feature>
<protein>
    <recommendedName>
        <fullName evidence="3">Multidrug export protein MepA</fullName>
    </recommendedName>
</protein>
<keyword evidence="7 10" id="KW-1133">Transmembrane helix</keyword>
<accession>A0A069AM33</accession>
<dbReference type="PANTHER" id="PTHR43823:SF3">
    <property type="entry name" value="MULTIDRUG EXPORT PROTEIN MEPA"/>
    <property type="match status" value="1"/>
</dbReference>
<evidence type="ECO:0000256" key="9">
    <source>
        <dbReference type="ARBA" id="ARBA00023251"/>
    </source>
</evidence>
<feature type="transmembrane region" description="Helical" evidence="10">
    <location>
        <begin position="177"/>
        <end position="198"/>
    </location>
</feature>
<reference evidence="11" key="1">
    <citation type="submission" date="2014-07" db="EMBL/GenBank/DDBJ databases">
        <authorList>
            <person name="Monot Marc"/>
        </authorList>
    </citation>
    <scope>NUCLEOTIDE SEQUENCE</scope>
</reference>